<accession>X1JEN1</accession>
<organism evidence="7">
    <name type="scientific">marine sediment metagenome</name>
    <dbReference type="NCBI Taxonomy" id="412755"/>
    <lineage>
        <taxon>unclassified sequences</taxon>
        <taxon>metagenomes</taxon>
        <taxon>ecological metagenomes</taxon>
    </lineage>
</organism>
<evidence type="ECO:0000256" key="1">
    <source>
        <dbReference type="ARBA" id="ARBA00022722"/>
    </source>
</evidence>
<feature type="non-terminal residue" evidence="7">
    <location>
        <position position="174"/>
    </location>
</feature>
<gene>
    <name evidence="7" type="ORF">S03H2_67554</name>
</gene>
<feature type="non-terminal residue" evidence="7">
    <location>
        <position position="1"/>
    </location>
</feature>
<dbReference type="AlphaFoldDB" id="X1JEN1"/>
<dbReference type="EMBL" id="BARU01044252">
    <property type="protein sequence ID" value="GAH76804.1"/>
    <property type="molecule type" value="Genomic_DNA"/>
</dbReference>
<keyword evidence="4" id="KW-0378">Hydrolase</keyword>
<evidence type="ECO:0000256" key="2">
    <source>
        <dbReference type="ARBA" id="ARBA00022747"/>
    </source>
</evidence>
<evidence type="ECO:0000313" key="7">
    <source>
        <dbReference type="EMBL" id="GAH76804.1"/>
    </source>
</evidence>
<protein>
    <recommendedName>
        <fullName evidence="6">type II site-specific deoxyribonuclease</fullName>
        <ecNumber evidence="6">3.1.21.4</ecNumber>
    </recommendedName>
</protein>
<dbReference type="InterPro" id="IPR019045">
    <property type="entry name" value="Restrct_endonuc_II_HinfI"/>
</dbReference>
<evidence type="ECO:0000256" key="4">
    <source>
        <dbReference type="ARBA" id="ARBA00022801"/>
    </source>
</evidence>
<dbReference type="Pfam" id="PF09520">
    <property type="entry name" value="RE_TdeIII"/>
    <property type="match status" value="1"/>
</dbReference>
<keyword evidence="3" id="KW-0255">Endonuclease</keyword>
<name>X1JEN1_9ZZZZ</name>
<reference evidence="7" key="1">
    <citation type="journal article" date="2014" name="Front. Microbiol.">
        <title>High frequency of phylogenetically diverse reductive dehalogenase-homologous genes in deep subseafloor sedimentary metagenomes.</title>
        <authorList>
            <person name="Kawai M."/>
            <person name="Futagami T."/>
            <person name="Toyoda A."/>
            <person name="Takaki Y."/>
            <person name="Nishi S."/>
            <person name="Hori S."/>
            <person name="Arai W."/>
            <person name="Tsubouchi T."/>
            <person name="Morono Y."/>
            <person name="Uchiyama I."/>
            <person name="Ito T."/>
            <person name="Fujiyama A."/>
            <person name="Inagaki F."/>
            <person name="Takami H."/>
        </authorList>
    </citation>
    <scope>NUCLEOTIDE SEQUENCE</scope>
    <source>
        <strain evidence="7">Expedition CK06-06</strain>
    </source>
</reference>
<comment type="caution">
    <text evidence="7">The sequence shown here is derived from an EMBL/GenBank/DDBJ whole genome shotgun (WGS) entry which is preliminary data.</text>
</comment>
<keyword evidence="1" id="KW-0540">Nuclease</keyword>
<comment type="catalytic activity">
    <reaction evidence="5">
        <text>Endonucleolytic cleavage of DNA to give specific double-stranded fragments with terminal 5'-phosphates.</text>
        <dbReference type="EC" id="3.1.21.4"/>
    </reaction>
</comment>
<dbReference type="EC" id="3.1.21.4" evidence="6"/>
<keyword evidence="2" id="KW-0680">Restriction system</keyword>
<proteinExistence type="predicted"/>
<sequence>KVRLFFTSQTDSLIDSYITDRQLPNSPDDCTPLFDALLQEIIDIETTASVDQRQGIVKDIDTLFRVSNGPVIFTEIKYNDDHDTGKFADINRKFIKTWAGLIVRLGITNPDDLIPIIYYFNPTKRYGPIHTPSRNIYRGQQLFDQFLQTKYSDVDKYLTDISDDPEILQIFDDM</sequence>
<evidence type="ECO:0000256" key="5">
    <source>
        <dbReference type="ARBA" id="ARBA00093760"/>
    </source>
</evidence>
<evidence type="ECO:0000256" key="3">
    <source>
        <dbReference type="ARBA" id="ARBA00022759"/>
    </source>
</evidence>
<evidence type="ECO:0000256" key="6">
    <source>
        <dbReference type="ARBA" id="ARBA00093790"/>
    </source>
</evidence>